<evidence type="ECO:0000256" key="6">
    <source>
        <dbReference type="ARBA" id="ARBA00034125"/>
    </source>
</evidence>
<evidence type="ECO:0000259" key="8">
    <source>
        <dbReference type="Pfam" id="PF06738"/>
    </source>
</evidence>
<sequence>MGIFIMTTSHEHAVLDVCARIGRILLESGAETPRIEETVEIIGRTAGVAISCYVTLTAVFVSLTNQPETQLTKTKLGAFNLQKVDDINQLSREFSAGQVSFDDIVTRVAAIDQHVIDFNWPTKIVGAGLVSVAPMLVFITDWSDLGLAFFIGIAGYLTAQLVGRKATATPYAKEVAGGFVIALLAWGLVASGIGHHAENMIVSAVMPLVPGVALTNSMREIMAGHMISGTVRALDALLIAAAIGGGVVLATTLLHLCNII</sequence>
<dbReference type="EMBL" id="CP020928">
    <property type="protein sequence ID" value="AWF94508.1"/>
    <property type="molecule type" value="Genomic_DNA"/>
</dbReference>
<feature type="transmembrane region" description="Helical" evidence="7">
    <location>
        <begin position="175"/>
        <end position="194"/>
    </location>
</feature>
<evidence type="ECO:0000256" key="3">
    <source>
        <dbReference type="ARBA" id="ARBA00022692"/>
    </source>
</evidence>
<feature type="transmembrane region" description="Helical" evidence="7">
    <location>
        <begin position="236"/>
        <end position="256"/>
    </location>
</feature>
<dbReference type="GO" id="GO:0005886">
    <property type="term" value="C:plasma membrane"/>
    <property type="evidence" value="ECO:0007669"/>
    <property type="project" value="UniProtKB-SubCell"/>
</dbReference>
<dbReference type="PANTHER" id="PTHR34390:SF2">
    <property type="entry name" value="SUCCINATE TRANSPORTER SUBUNIT YJJP-RELATED"/>
    <property type="match status" value="1"/>
</dbReference>
<dbReference type="GO" id="GO:0015744">
    <property type="term" value="P:succinate transport"/>
    <property type="evidence" value="ECO:0007669"/>
    <property type="project" value="TreeGrafter"/>
</dbReference>
<keyword evidence="4 7" id="KW-1133">Transmembrane helix</keyword>
<evidence type="ECO:0000256" key="5">
    <source>
        <dbReference type="ARBA" id="ARBA00023136"/>
    </source>
</evidence>
<keyword evidence="2" id="KW-1003">Cell membrane</keyword>
<dbReference type="PANTHER" id="PTHR34390">
    <property type="entry name" value="UPF0442 PROTEIN YJJB-RELATED"/>
    <property type="match status" value="1"/>
</dbReference>
<feature type="domain" description="Threonine/serine exporter-like N-terminal" evidence="8">
    <location>
        <begin position="16"/>
        <end position="253"/>
    </location>
</feature>
<feature type="transmembrane region" description="Helical" evidence="7">
    <location>
        <begin position="120"/>
        <end position="139"/>
    </location>
</feature>
<keyword evidence="5 7" id="KW-0472">Membrane</keyword>
<evidence type="ECO:0000313" key="10">
    <source>
        <dbReference type="Proteomes" id="UP000244870"/>
    </source>
</evidence>
<gene>
    <name evidence="9" type="ORF">B6254_0051</name>
</gene>
<evidence type="ECO:0000256" key="1">
    <source>
        <dbReference type="ARBA" id="ARBA00004651"/>
    </source>
</evidence>
<proteinExistence type="inferred from homology"/>
<dbReference type="InterPro" id="IPR050539">
    <property type="entry name" value="ThrE_Dicarb/AminoAcid_Exp"/>
</dbReference>
<dbReference type="Proteomes" id="UP000244870">
    <property type="component" value="Chromosome"/>
</dbReference>
<comment type="similarity">
    <text evidence="6">Belongs to the ThrE exporter (TC 2.A.79) family.</text>
</comment>
<protein>
    <recommendedName>
        <fullName evidence="8">Threonine/serine exporter-like N-terminal domain-containing protein</fullName>
    </recommendedName>
</protein>
<dbReference type="GO" id="GO:0022857">
    <property type="term" value="F:transmembrane transporter activity"/>
    <property type="evidence" value="ECO:0007669"/>
    <property type="project" value="InterPro"/>
</dbReference>
<dbReference type="InterPro" id="IPR010619">
    <property type="entry name" value="ThrE-like_N"/>
</dbReference>
<evidence type="ECO:0000256" key="7">
    <source>
        <dbReference type="SAM" id="Phobius"/>
    </source>
</evidence>
<reference evidence="9 10" key="1">
    <citation type="submission" date="2017-04" db="EMBL/GenBank/DDBJ databases">
        <title>Weissella cibaria strain m2 complete genome.</title>
        <authorList>
            <person name="Pan Q."/>
            <person name="Tan M."/>
            <person name="Yao F."/>
            <person name="Su S."/>
        </authorList>
    </citation>
    <scope>NUCLEOTIDE SEQUENCE [LARGE SCALE GENOMIC DNA]</scope>
    <source>
        <strain evidence="9 10">M2</strain>
    </source>
</reference>
<dbReference type="AlphaFoldDB" id="A0A2S1KNC1"/>
<organism evidence="9 10">
    <name type="scientific">Weissella cibaria</name>
    <dbReference type="NCBI Taxonomy" id="137591"/>
    <lineage>
        <taxon>Bacteria</taxon>
        <taxon>Bacillati</taxon>
        <taxon>Bacillota</taxon>
        <taxon>Bacilli</taxon>
        <taxon>Lactobacillales</taxon>
        <taxon>Lactobacillaceae</taxon>
        <taxon>Weissella</taxon>
    </lineage>
</organism>
<evidence type="ECO:0000256" key="4">
    <source>
        <dbReference type="ARBA" id="ARBA00022989"/>
    </source>
</evidence>
<comment type="subcellular location">
    <subcellularLocation>
        <location evidence="1">Cell membrane</location>
        <topology evidence="1">Multi-pass membrane protein</topology>
    </subcellularLocation>
</comment>
<name>A0A2S1KNC1_9LACO</name>
<evidence type="ECO:0000313" key="9">
    <source>
        <dbReference type="EMBL" id="AWF94508.1"/>
    </source>
</evidence>
<feature type="transmembrane region" description="Helical" evidence="7">
    <location>
        <begin position="145"/>
        <end position="163"/>
    </location>
</feature>
<dbReference type="Pfam" id="PF06738">
    <property type="entry name" value="ThrE"/>
    <property type="match status" value="1"/>
</dbReference>
<accession>A0A2S1KNC1</accession>
<evidence type="ECO:0000256" key="2">
    <source>
        <dbReference type="ARBA" id="ARBA00022475"/>
    </source>
</evidence>
<keyword evidence="3 7" id="KW-0812">Transmembrane</keyword>